<dbReference type="EMBL" id="AP026407">
    <property type="protein sequence ID" value="BDO14922.1"/>
    <property type="molecule type" value="Genomic_DNA"/>
</dbReference>
<organism evidence="1 2">
    <name type="scientific">Klebsiella quasipneumoniae subsp. quasipneumoniae</name>
    <dbReference type="NCBI Taxonomy" id="1667327"/>
    <lineage>
        <taxon>Bacteria</taxon>
        <taxon>Pseudomonadati</taxon>
        <taxon>Pseudomonadota</taxon>
        <taxon>Gammaproteobacteria</taxon>
        <taxon>Enterobacterales</taxon>
        <taxon>Enterobacteriaceae</taxon>
        <taxon>Klebsiella/Raoultella group</taxon>
        <taxon>Klebsiella</taxon>
        <taxon>Klebsiella pneumoniae complex</taxon>
    </lineage>
</organism>
<evidence type="ECO:0000313" key="2">
    <source>
        <dbReference type="Proteomes" id="UP001058353"/>
    </source>
</evidence>
<protein>
    <submittedName>
        <fullName evidence="1">Uncharacterized protein</fullName>
    </submittedName>
</protein>
<dbReference type="Proteomes" id="UP001058353">
    <property type="component" value="Chromosome"/>
</dbReference>
<reference evidence="1" key="1">
    <citation type="submission" date="2022-07" db="EMBL/GenBank/DDBJ databases">
        <title>Complete genome sequence of carbapenem-resistant Klebsiella spp. in Japan.</title>
        <authorList>
            <person name="Maehana S."/>
            <person name="Suzuki M."/>
            <person name="Kitasato H."/>
        </authorList>
    </citation>
    <scope>NUCLEOTIDE SEQUENCE</scope>
    <source>
        <strain evidence="1">KAM644</strain>
    </source>
</reference>
<proteinExistence type="predicted"/>
<sequence length="82" mass="9114">MQQVRNKLPYVIIILIEAQPGDTFPLGDHLLMPLRQQRGFAKSSAGANDAQPALLNGIEKLKKPGALQQLYRGARRDEFGQD</sequence>
<dbReference type="AlphaFoldDB" id="A0AAN1Y7H7"/>
<name>A0AAN1Y7H7_9ENTR</name>
<accession>A0AAN1Y7H7</accession>
<evidence type="ECO:0000313" key="1">
    <source>
        <dbReference type="EMBL" id="BDO14922.1"/>
    </source>
</evidence>
<gene>
    <name evidence="1" type="ORF">KAM644c_39880</name>
</gene>